<gene>
    <name evidence="1" type="ORF">CPELLU_LOCUS15185</name>
</gene>
<dbReference type="Gene3D" id="3.90.1570.10">
    <property type="entry name" value="tt1808, chain A"/>
    <property type="match status" value="1"/>
</dbReference>
<proteinExistence type="predicted"/>
<name>A0A9N9J4F3_9GLOM</name>
<comment type="caution">
    <text evidence="1">The sequence shown here is derived from an EMBL/GenBank/DDBJ whole genome shotgun (WGS) entry which is preliminary data.</text>
</comment>
<dbReference type="EMBL" id="CAJVQA010019429">
    <property type="protein sequence ID" value="CAG8759059.1"/>
    <property type="molecule type" value="Genomic_DNA"/>
</dbReference>
<dbReference type="Proteomes" id="UP000789759">
    <property type="component" value="Unassembled WGS sequence"/>
</dbReference>
<reference evidence="1" key="1">
    <citation type="submission" date="2021-06" db="EMBL/GenBank/DDBJ databases">
        <authorList>
            <person name="Kallberg Y."/>
            <person name="Tangrot J."/>
            <person name="Rosling A."/>
        </authorList>
    </citation>
    <scope>NUCLEOTIDE SEQUENCE</scope>
    <source>
        <strain evidence="1">FL966</strain>
    </source>
</reference>
<accession>A0A9N9J4F3</accession>
<evidence type="ECO:0000313" key="2">
    <source>
        <dbReference type="Proteomes" id="UP000789759"/>
    </source>
</evidence>
<organism evidence="1 2">
    <name type="scientific">Cetraspora pellucida</name>
    <dbReference type="NCBI Taxonomy" id="1433469"/>
    <lineage>
        <taxon>Eukaryota</taxon>
        <taxon>Fungi</taxon>
        <taxon>Fungi incertae sedis</taxon>
        <taxon>Mucoromycota</taxon>
        <taxon>Glomeromycotina</taxon>
        <taxon>Glomeromycetes</taxon>
        <taxon>Diversisporales</taxon>
        <taxon>Gigasporaceae</taxon>
        <taxon>Cetraspora</taxon>
    </lineage>
</organism>
<sequence length="440" mass="48989">MGKPNLYKVLKAFSSERIHLPKRPLNESRWVGIVLVLFNSFSANLTNHSLPFPLASDVSVEDYNSFIENQESNIYKFEYKNGSVYIVEMSSTEHEAVVAVLGKSFRARCPPATYAYNEPIQVFGTPLHHSPAGDGTRIAPDLAVYPNQAYILAPPVPHPGPPPSDIRGNPHARIICEVAISQSSSNLKDKCKRWRRQSYVQSVLGIKIYDICDSRNNPQGARDRPMKAILWRQGIQKQTWRFGTVNKDGSPTDTTGCNGPNDPNYIIAIPVSDAFYDPAIPAIGYATLPPPPPALMNAIFRIDLYEIQQMFPMDMKVNNISIPSIEEISKIKNQIGDVFHYQTYLSINTSSSFNSVMDFIGNNTYIRGGVQLQYTSKAFFNDTTIYGGTLKLSTPTKLPWIEKDIIILTNGLCQSTYATITQRLAEINVPTNSVGGFPNT</sequence>
<dbReference type="InterPro" id="IPR012296">
    <property type="entry name" value="Nuclease_put_TT1808"/>
</dbReference>
<dbReference type="OrthoDB" id="2370325at2759"/>
<keyword evidence="2" id="KW-1185">Reference proteome</keyword>
<protein>
    <submittedName>
        <fullName evidence="1">22865_t:CDS:1</fullName>
    </submittedName>
</protein>
<dbReference type="AlphaFoldDB" id="A0A9N9J4F3"/>
<evidence type="ECO:0000313" key="1">
    <source>
        <dbReference type="EMBL" id="CAG8759059.1"/>
    </source>
</evidence>